<reference evidence="1" key="1">
    <citation type="submission" date="2014-11" db="EMBL/GenBank/DDBJ databases">
        <authorList>
            <person name="Amaro Gonzalez C."/>
        </authorList>
    </citation>
    <scope>NUCLEOTIDE SEQUENCE</scope>
</reference>
<protein>
    <submittedName>
        <fullName evidence="1">Uncharacterized protein</fullName>
    </submittedName>
</protein>
<dbReference type="AlphaFoldDB" id="A0A0E9VYF2"/>
<proteinExistence type="predicted"/>
<accession>A0A0E9VYF2</accession>
<name>A0A0E9VYF2_ANGAN</name>
<dbReference type="EMBL" id="GBXM01026252">
    <property type="protein sequence ID" value="JAH82325.1"/>
    <property type="molecule type" value="Transcribed_RNA"/>
</dbReference>
<evidence type="ECO:0000313" key="1">
    <source>
        <dbReference type="EMBL" id="JAH82325.1"/>
    </source>
</evidence>
<organism evidence="1">
    <name type="scientific">Anguilla anguilla</name>
    <name type="common">European freshwater eel</name>
    <name type="synonym">Muraena anguilla</name>
    <dbReference type="NCBI Taxonomy" id="7936"/>
    <lineage>
        <taxon>Eukaryota</taxon>
        <taxon>Metazoa</taxon>
        <taxon>Chordata</taxon>
        <taxon>Craniata</taxon>
        <taxon>Vertebrata</taxon>
        <taxon>Euteleostomi</taxon>
        <taxon>Actinopterygii</taxon>
        <taxon>Neopterygii</taxon>
        <taxon>Teleostei</taxon>
        <taxon>Anguilliformes</taxon>
        <taxon>Anguillidae</taxon>
        <taxon>Anguilla</taxon>
    </lineage>
</organism>
<sequence length="29" mass="3053">MTITPPTQLSRFKSDKAFAAAKASVITNG</sequence>
<reference evidence="1" key="2">
    <citation type="journal article" date="2015" name="Fish Shellfish Immunol.">
        <title>Early steps in the European eel (Anguilla anguilla)-Vibrio vulnificus interaction in the gills: Role of the RtxA13 toxin.</title>
        <authorList>
            <person name="Callol A."/>
            <person name="Pajuelo D."/>
            <person name="Ebbesson L."/>
            <person name="Teles M."/>
            <person name="MacKenzie S."/>
            <person name="Amaro C."/>
        </authorList>
    </citation>
    <scope>NUCLEOTIDE SEQUENCE</scope>
</reference>